<dbReference type="SUPFAM" id="SSF48113">
    <property type="entry name" value="Heme-dependent peroxidases"/>
    <property type="match status" value="3"/>
</dbReference>
<feature type="binding site" evidence="19">
    <location>
        <position position="75"/>
    </location>
    <ligand>
        <name>Ca(2+)</name>
        <dbReference type="ChEBI" id="CHEBI:29108"/>
        <label>1</label>
    </ligand>
</feature>
<keyword evidence="6" id="KW-0964">Secreted</keyword>
<dbReference type="GO" id="GO:0006979">
    <property type="term" value="P:response to oxidative stress"/>
    <property type="evidence" value="ECO:0007669"/>
    <property type="project" value="InterPro"/>
</dbReference>
<protein>
    <recommendedName>
        <fullName evidence="5">peroxidase</fullName>
        <ecNumber evidence="5">1.11.1.7</ecNumber>
    </recommendedName>
</protein>
<keyword evidence="10 22" id="KW-0732">Signal</keyword>
<evidence type="ECO:0000256" key="7">
    <source>
        <dbReference type="ARBA" id="ARBA00022559"/>
    </source>
</evidence>
<keyword evidence="9 19" id="KW-0479">Metal-binding</keyword>
<dbReference type="GO" id="GO:0005576">
    <property type="term" value="C:extracellular region"/>
    <property type="evidence" value="ECO:0007669"/>
    <property type="project" value="UniProtKB-SubCell"/>
</dbReference>
<feature type="binding site" evidence="19">
    <location>
        <position position="68"/>
    </location>
    <ligand>
        <name>Ca(2+)</name>
        <dbReference type="ChEBI" id="CHEBI:29108"/>
        <label>1</label>
    </ligand>
</feature>
<comment type="catalytic activity">
    <reaction evidence="1">
        <text>2 a phenolic donor + H2O2 = 2 a phenolic radical donor + 2 H2O</text>
        <dbReference type="Rhea" id="RHEA:56136"/>
        <dbReference type="ChEBI" id="CHEBI:15377"/>
        <dbReference type="ChEBI" id="CHEBI:16240"/>
        <dbReference type="ChEBI" id="CHEBI:139520"/>
        <dbReference type="ChEBI" id="CHEBI:139521"/>
        <dbReference type="EC" id="1.11.1.7"/>
    </reaction>
</comment>
<keyword evidence="8" id="KW-0349">Heme</keyword>
<feature type="binding site" evidence="19">
    <location>
        <position position="77"/>
    </location>
    <ligand>
        <name>Ca(2+)</name>
        <dbReference type="ChEBI" id="CHEBI:29108"/>
        <label>1</label>
    </ligand>
</feature>
<dbReference type="PRINTS" id="PR00458">
    <property type="entry name" value="PEROXIDASE"/>
</dbReference>
<dbReference type="EMBL" id="PKMF04000038">
    <property type="protein sequence ID" value="KAK7856265.1"/>
    <property type="molecule type" value="Genomic_DNA"/>
</dbReference>
<evidence type="ECO:0000256" key="5">
    <source>
        <dbReference type="ARBA" id="ARBA00012313"/>
    </source>
</evidence>
<comment type="cofactor">
    <cofactor evidence="19">
        <name>heme b</name>
        <dbReference type="ChEBI" id="CHEBI:60344"/>
    </cofactor>
    <text evidence="19">Binds 1 heme b (iron(II)-protoporphyrin IX) group per subunit.</text>
</comment>
<evidence type="ECO:0000256" key="21">
    <source>
        <dbReference type="PIRSR" id="PIRSR600823-5"/>
    </source>
</evidence>
<evidence type="ECO:0000259" key="23">
    <source>
        <dbReference type="PROSITE" id="PS50873"/>
    </source>
</evidence>
<evidence type="ECO:0000256" key="19">
    <source>
        <dbReference type="PIRSR" id="PIRSR600823-3"/>
    </source>
</evidence>
<feature type="site" description="Transition state stabilizer" evidence="20">
    <location>
        <position position="63"/>
    </location>
</feature>
<feature type="binding site" evidence="18">
    <location>
        <position position="162"/>
    </location>
    <ligand>
        <name>substrate</name>
    </ligand>
</feature>
<evidence type="ECO:0000256" key="17">
    <source>
        <dbReference type="PIRSR" id="PIRSR600823-1"/>
    </source>
</evidence>
<feature type="disulfide bond" evidence="21">
    <location>
        <begin position="69"/>
        <end position="74"/>
    </location>
</feature>
<keyword evidence="15" id="KW-0325">Glycoprotein</keyword>
<dbReference type="PANTHER" id="PTHR31388">
    <property type="entry name" value="PEROXIDASE 72-RELATED"/>
    <property type="match status" value="1"/>
</dbReference>
<feature type="disulfide bond" evidence="21">
    <location>
        <begin position="119"/>
        <end position="324"/>
    </location>
</feature>
<evidence type="ECO:0000256" key="4">
    <source>
        <dbReference type="ARBA" id="ARBA00006873"/>
    </source>
</evidence>
<evidence type="ECO:0000256" key="1">
    <source>
        <dbReference type="ARBA" id="ARBA00000189"/>
    </source>
</evidence>
<dbReference type="CDD" id="cd00693">
    <property type="entry name" value="secretory_peroxidase"/>
    <property type="match status" value="2"/>
</dbReference>
<feature type="disulfide bond" evidence="21">
    <location>
        <begin position="36"/>
        <end position="113"/>
    </location>
</feature>
<dbReference type="GO" id="GO:0046872">
    <property type="term" value="F:metal ion binding"/>
    <property type="evidence" value="ECO:0007669"/>
    <property type="project" value="UniProtKB-KW"/>
</dbReference>
<organism evidence="24 25">
    <name type="scientific">Quercus suber</name>
    <name type="common">Cork oak</name>
    <dbReference type="NCBI Taxonomy" id="58331"/>
    <lineage>
        <taxon>Eukaryota</taxon>
        <taxon>Viridiplantae</taxon>
        <taxon>Streptophyta</taxon>
        <taxon>Embryophyta</taxon>
        <taxon>Tracheophyta</taxon>
        <taxon>Spermatophyta</taxon>
        <taxon>Magnoliopsida</taxon>
        <taxon>eudicotyledons</taxon>
        <taxon>Gunneridae</taxon>
        <taxon>Pentapetalae</taxon>
        <taxon>rosids</taxon>
        <taxon>fabids</taxon>
        <taxon>Fagales</taxon>
        <taxon>Fagaceae</taxon>
        <taxon>Quercus</taxon>
    </lineage>
</organism>
<dbReference type="Pfam" id="PF00141">
    <property type="entry name" value="peroxidase"/>
    <property type="match status" value="2"/>
</dbReference>
<evidence type="ECO:0000313" key="25">
    <source>
        <dbReference type="Proteomes" id="UP000237347"/>
    </source>
</evidence>
<feature type="binding site" evidence="19">
    <location>
        <position position="86"/>
    </location>
    <ligand>
        <name>Ca(2+)</name>
        <dbReference type="ChEBI" id="CHEBI:29108"/>
        <label>1</label>
    </ligand>
</feature>
<comment type="similarity">
    <text evidence="4">Belongs to the peroxidase family. Ascorbate peroxidase subfamily.</text>
</comment>
<evidence type="ECO:0000256" key="13">
    <source>
        <dbReference type="ARBA" id="ARBA00023004"/>
    </source>
</evidence>
<evidence type="ECO:0000313" key="24">
    <source>
        <dbReference type="EMBL" id="KAK7856265.1"/>
    </source>
</evidence>
<evidence type="ECO:0000256" key="6">
    <source>
        <dbReference type="ARBA" id="ARBA00022525"/>
    </source>
</evidence>
<keyword evidence="25" id="KW-1185">Reference proteome</keyword>
<proteinExistence type="inferred from homology"/>
<dbReference type="EC" id="1.11.1.7" evidence="5"/>
<sequence>MTMSNSFYGYSLIMTFFMLLLHAWSQLTPNFYDKTCPNLQNIVRNEVQKAFNKENRMAASLLRLHFHDCFVNGCDGSVLLDVSGGEKFALSNLNSVRGFEVVDHIKSTVESACPGVVSCADILALVARDSVVITRGPSWTVLLGRRDGFVSISLDGTDAALPSAFDTLDAIISKFKRVGLDEKDVVSLSGSHTIGLARCAAFSNRLFNYSGTGLPDSTMDRNMLSQLQKLCKDGDQNQTTLLDQYTEGGGYINIFGNHYFQNLLNGKSVLSSDQVLLSSSKTSYWVQIYNDDNDLFFDDFADAIIRMGNIKPPRGSRGQIRKNCRRGCDGSVLLDSSGGEKFALPNLNSVRGFRDVYGIKRIVESACPGVVSCADLLALLTRDSVVIGCDGSVLLDSSGGEKFALSNLNSVRGFRDVYGIKRIVESACPGVVSCADLLALLTRDSVVITRGPSWTVLLGRKDGLASKRLNETDAAVPSAFDTLDAIISKFKRVGLDEKDVVSLSGSHTIGLARCAAFSNRLFNYSGTGLPDSTMDRNLLSQLQKFCKDGDQNQTTLLDQSTEGGGGAKISIFDNHYFQNLLNGKSVLSSDQALLSSSKTRDWVQIYNDDNDRFRDDFADAMIRMGNISPPSGSPAQIRKDCRILNR</sequence>
<dbReference type="FunFam" id="1.10.520.10:FF:000006">
    <property type="entry name" value="Peroxidase"/>
    <property type="match status" value="1"/>
</dbReference>
<dbReference type="PROSITE" id="PS00436">
    <property type="entry name" value="PEROXIDASE_2"/>
    <property type="match status" value="1"/>
</dbReference>
<keyword evidence="7 24" id="KW-0575">Peroxidase</keyword>
<keyword evidence="11 19" id="KW-0106">Calcium</keyword>
<feature type="chain" id="PRO_5043373518" description="peroxidase" evidence="22">
    <location>
        <begin position="26"/>
        <end position="646"/>
    </location>
</feature>
<feature type="signal peptide" evidence="22">
    <location>
        <begin position="1"/>
        <end position="25"/>
    </location>
</feature>
<dbReference type="PROSITE" id="PS00435">
    <property type="entry name" value="PEROXIDASE_1"/>
    <property type="match status" value="2"/>
</dbReference>
<dbReference type="InterPro" id="IPR010255">
    <property type="entry name" value="Haem_peroxidase_sf"/>
</dbReference>
<accession>A0AAW0LXR2</accession>
<evidence type="ECO:0000256" key="8">
    <source>
        <dbReference type="ARBA" id="ARBA00022617"/>
    </source>
</evidence>
<keyword evidence="16" id="KW-0376">Hydrogen peroxide</keyword>
<dbReference type="AlphaFoldDB" id="A0AAW0LXR2"/>
<evidence type="ECO:0000256" key="2">
    <source>
        <dbReference type="ARBA" id="ARBA00002322"/>
    </source>
</evidence>
<feature type="domain" description="Plant heme peroxidase family profile" evidence="23">
    <location>
        <begin position="26"/>
        <end position="328"/>
    </location>
</feature>
<feature type="binding site" evidence="19">
    <location>
        <position position="246"/>
    </location>
    <ligand>
        <name>Ca(2+)</name>
        <dbReference type="ChEBI" id="CHEBI:29108"/>
        <label>2</label>
    </ligand>
</feature>
<evidence type="ECO:0000256" key="12">
    <source>
        <dbReference type="ARBA" id="ARBA00023002"/>
    </source>
</evidence>
<dbReference type="GO" id="GO:0042744">
    <property type="term" value="P:hydrogen peroxide catabolic process"/>
    <property type="evidence" value="ECO:0007669"/>
    <property type="project" value="UniProtKB-KW"/>
</dbReference>
<evidence type="ECO:0000256" key="18">
    <source>
        <dbReference type="PIRSR" id="PIRSR600823-2"/>
    </source>
</evidence>
<dbReference type="FunFam" id="1.10.420.10:FF:000001">
    <property type="entry name" value="Peroxidase"/>
    <property type="match status" value="2"/>
</dbReference>
<evidence type="ECO:0000256" key="11">
    <source>
        <dbReference type="ARBA" id="ARBA00022837"/>
    </source>
</evidence>
<evidence type="ECO:0000256" key="20">
    <source>
        <dbReference type="PIRSR" id="PIRSR600823-4"/>
    </source>
</evidence>
<feature type="domain" description="Plant heme peroxidase family profile" evidence="23">
    <location>
        <begin position="374"/>
        <end position="645"/>
    </location>
</feature>
<dbReference type="Gene3D" id="1.10.520.10">
    <property type="match status" value="3"/>
</dbReference>
<keyword evidence="13 19" id="KW-0408">Iron</keyword>
<feature type="domain" description="Plant heme peroxidase family profile" evidence="23">
    <location>
        <begin position="326"/>
        <end position="373"/>
    </location>
</feature>
<evidence type="ECO:0000256" key="15">
    <source>
        <dbReference type="ARBA" id="ARBA00023180"/>
    </source>
</evidence>
<dbReference type="InterPro" id="IPR019794">
    <property type="entry name" value="Peroxidases_AS"/>
</dbReference>
<feature type="binding site" description="axial binding residue" evidence="19">
    <location>
        <position position="192"/>
    </location>
    <ligand>
        <name>heme b</name>
        <dbReference type="ChEBI" id="CHEBI:60344"/>
    </ligand>
    <ligandPart>
        <name>Fe</name>
        <dbReference type="ChEBI" id="CHEBI:18248"/>
    </ligandPart>
</feature>
<evidence type="ECO:0000256" key="22">
    <source>
        <dbReference type="SAM" id="SignalP"/>
    </source>
</evidence>
<comment type="caution">
    <text evidence="24">The sequence shown here is derived from an EMBL/GenBank/DDBJ whole genome shotgun (WGS) entry which is preliminary data.</text>
</comment>
<comment type="subcellular location">
    <subcellularLocation>
        <location evidence="3">Secreted</location>
    </subcellularLocation>
</comment>
<dbReference type="InterPro" id="IPR033905">
    <property type="entry name" value="Secretory_peroxidase"/>
</dbReference>
<evidence type="ECO:0000256" key="14">
    <source>
        <dbReference type="ARBA" id="ARBA00023157"/>
    </source>
</evidence>
<evidence type="ECO:0000256" key="16">
    <source>
        <dbReference type="ARBA" id="ARBA00023324"/>
    </source>
</evidence>
<dbReference type="PROSITE" id="PS50873">
    <property type="entry name" value="PEROXIDASE_4"/>
    <property type="match status" value="3"/>
</dbReference>
<dbReference type="GO" id="GO:0140825">
    <property type="term" value="F:lactoperoxidase activity"/>
    <property type="evidence" value="ECO:0007669"/>
    <property type="project" value="UniProtKB-EC"/>
</dbReference>
<feature type="binding site" evidence="19">
    <location>
        <position position="243"/>
    </location>
    <ligand>
        <name>Ca(2+)</name>
        <dbReference type="ChEBI" id="CHEBI:29108"/>
        <label>2</label>
    </ligand>
</feature>
<evidence type="ECO:0000256" key="9">
    <source>
        <dbReference type="ARBA" id="ARBA00022723"/>
    </source>
</evidence>
<dbReference type="Proteomes" id="UP000237347">
    <property type="component" value="Unassembled WGS sequence"/>
</dbReference>
<evidence type="ECO:0000256" key="3">
    <source>
        <dbReference type="ARBA" id="ARBA00004613"/>
    </source>
</evidence>
<keyword evidence="14 21" id="KW-1015">Disulfide bond</keyword>
<feature type="disulfide bond" evidence="21">
    <location>
        <begin position="199"/>
        <end position="231"/>
    </location>
</feature>
<dbReference type="PANTHER" id="PTHR31388:SF6">
    <property type="entry name" value="PEROXIDASE"/>
    <property type="match status" value="1"/>
</dbReference>
<feature type="active site" description="Proton acceptor" evidence="17">
    <location>
        <position position="67"/>
    </location>
</feature>
<gene>
    <name evidence="24" type="primary">PER59_0</name>
    <name evidence="24" type="ORF">CFP56_024455</name>
</gene>
<keyword evidence="12" id="KW-0560">Oxidoreductase</keyword>
<reference evidence="24 25" key="1">
    <citation type="journal article" date="2018" name="Sci. Data">
        <title>The draft genome sequence of cork oak.</title>
        <authorList>
            <person name="Ramos A.M."/>
            <person name="Usie A."/>
            <person name="Barbosa P."/>
            <person name="Barros P.M."/>
            <person name="Capote T."/>
            <person name="Chaves I."/>
            <person name="Simoes F."/>
            <person name="Abreu I."/>
            <person name="Carrasquinho I."/>
            <person name="Faro C."/>
            <person name="Guimaraes J.B."/>
            <person name="Mendonca D."/>
            <person name="Nobrega F."/>
            <person name="Rodrigues L."/>
            <person name="Saibo N.J.M."/>
            <person name="Varela M.C."/>
            <person name="Egas C."/>
            <person name="Matos J."/>
            <person name="Miguel C.M."/>
            <person name="Oliveira M.M."/>
            <person name="Ricardo C.P."/>
            <person name="Goncalves S."/>
        </authorList>
    </citation>
    <scope>NUCLEOTIDE SEQUENCE [LARGE SCALE GENOMIC DNA]</scope>
    <source>
        <strain evidence="25">cv. HL8</strain>
    </source>
</reference>
<dbReference type="PRINTS" id="PR00461">
    <property type="entry name" value="PLPEROXIDASE"/>
</dbReference>
<feature type="binding site" evidence="19">
    <location>
        <position position="71"/>
    </location>
    <ligand>
        <name>Ca(2+)</name>
        <dbReference type="ChEBI" id="CHEBI:29108"/>
        <label>1</label>
    </ligand>
</feature>
<evidence type="ECO:0000256" key="10">
    <source>
        <dbReference type="ARBA" id="ARBA00022729"/>
    </source>
</evidence>
<comment type="function">
    <text evidence="2">Removal of H(2)O(2), oxidation of toxic reductants, biosynthesis and degradation of lignin, suberization, auxin catabolism, response to environmental stresses such as wounding, pathogen attack and oxidative stress. These functions might be dependent on each isozyme/isoform in each plant tissue.</text>
</comment>
<name>A0AAW0LXR2_QUESU</name>
<feature type="binding site" evidence="19">
    <location>
        <position position="193"/>
    </location>
    <ligand>
        <name>Ca(2+)</name>
        <dbReference type="ChEBI" id="CHEBI:29108"/>
        <label>2</label>
    </ligand>
</feature>
<comment type="cofactor">
    <cofactor evidence="19">
        <name>Ca(2+)</name>
        <dbReference type="ChEBI" id="CHEBI:29108"/>
    </cofactor>
    <text evidence="19">Binds 2 calcium ions per subunit.</text>
</comment>
<dbReference type="InterPro" id="IPR019793">
    <property type="entry name" value="Peroxidases_heam-ligand_BS"/>
</dbReference>
<dbReference type="InterPro" id="IPR000823">
    <property type="entry name" value="Peroxidase_pln"/>
</dbReference>
<feature type="binding site" evidence="19">
    <location>
        <position position="73"/>
    </location>
    <ligand>
        <name>Ca(2+)</name>
        <dbReference type="ChEBI" id="CHEBI:29108"/>
        <label>1</label>
    </ligand>
</feature>
<dbReference type="Gene3D" id="1.10.420.10">
    <property type="entry name" value="Peroxidase, domain 2"/>
    <property type="match status" value="2"/>
</dbReference>
<dbReference type="GO" id="GO:0020037">
    <property type="term" value="F:heme binding"/>
    <property type="evidence" value="ECO:0007669"/>
    <property type="project" value="InterPro"/>
</dbReference>
<dbReference type="InterPro" id="IPR002016">
    <property type="entry name" value="Haem_peroxidase"/>
</dbReference>